<dbReference type="GO" id="GO:0016787">
    <property type="term" value="F:hydrolase activity"/>
    <property type="evidence" value="ECO:0007669"/>
    <property type="project" value="UniProtKB-KW"/>
</dbReference>
<dbReference type="InterPro" id="IPR036514">
    <property type="entry name" value="SGNH_hydro_sf"/>
</dbReference>
<dbReference type="RefSeq" id="WP_326507654.1">
    <property type="nucleotide sequence ID" value="NZ_JAWIIV010000014.1"/>
</dbReference>
<gene>
    <name evidence="3" type="ORF">RY831_17405</name>
</gene>
<dbReference type="PANTHER" id="PTHR43784:SF2">
    <property type="entry name" value="GDSL-LIKE LIPASE_ACYLHYDROLASE, PUTATIVE (AFU_ORTHOLOGUE AFUA_2G00820)-RELATED"/>
    <property type="match status" value="1"/>
</dbReference>
<feature type="domain" description="SGNH hydrolase-type esterase" evidence="2">
    <location>
        <begin position="206"/>
        <end position="402"/>
    </location>
</feature>
<sequence length="448" mass="48121">MKFHRLYVAAMLLSATASTLAAEGAKKSHWVTSWYASPQPVWRKDFPLPTQLPELLHEQTVRETVRISSGGGRLRVSLSNSYGKAPVLFGEVHVAEAGDGSAIVEGSDRRLSFGGRHSVTVPPGATVVSDPVDLEVRPLSRLAVSSYFPRPTSPETFHWGDQQIGYIAAGNATGSPRIDAQRLLKGRMFLTGVLVDAAPETRTVVVFGDSITDGNGSTPDRNRRWPDFLAERFAGAGVAVANAGISGARLLTNGMGENALARFGHDVLGQPGVRTVVLLMGINDIGWPGGPFAPHEAPVTADELIAGYRQLIAQARMHDIRIVGATLLPFEGALRGTPLEGHYSIEKERLRQAVNHWIRSAGEFDAIADFDALMRDPDRPARLSPAFDSGDHLHPGDAGYKAMADMLDMAALFGDGNCNGTGKCDCAARRNQGAQDALERCARSQVSR</sequence>
<evidence type="ECO:0000259" key="2">
    <source>
        <dbReference type="Pfam" id="PF13472"/>
    </source>
</evidence>
<accession>A0ABU6JBD3</accession>
<dbReference type="PANTHER" id="PTHR43784">
    <property type="entry name" value="GDSL-LIKE LIPASE/ACYLHYDROLASE, PUTATIVE (AFU_ORTHOLOGUE AFUA_2G00820)-RELATED"/>
    <property type="match status" value="1"/>
</dbReference>
<proteinExistence type="predicted"/>
<protein>
    <submittedName>
        <fullName evidence="3">SGNH/GDSL hydrolase family protein</fullName>
    </submittedName>
</protein>
<keyword evidence="3" id="KW-0378">Hydrolase</keyword>
<dbReference type="Proteomes" id="UP001352263">
    <property type="component" value="Unassembled WGS sequence"/>
</dbReference>
<feature type="signal peptide" evidence="1">
    <location>
        <begin position="1"/>
        <end position="21"/>
    </location>
</feature>
<organism evidence="3 4">
    <name type="scientific">Noviherbaspirillum album</name>
    <dbReference type="NCBI Taxonomy" id="3080276"/>
    <lineage>
        <taxon>Bacteria</taxon>
        <taxon>Pseudomonadati</taxon>
        <taxon>Pseudomonadota</taxon>
        <taxon>Betaproteobacteria</taxon>
        <taxon>Burkholderiales</taxon>
        <taxon>Oxalobacteraceae</taxon>
        <taxon>Noviherbaspirillum</taxon>
    </lineage>
</organism>
<dbReference type="InterPro" id="IPR013830">
    <property type="entry name" value="SGNH_hydro"/>
</dbReference>
<keyword evidence="4" id="KW-1185">Reference proteome</keyword>
<evidence type="ECO:0000256" key="1">
    <source>
        <dbReference type="SAM" id="SignalP"/>
    </source>
</evidence>
<dbReference type="SUPFAM" id="SSF52266">
    <property type="entry name" value="SGNH hydrolase"/>
    <property type="match status" value="1"/>
</dbReference>
<dbReference type="CDD" id="cd01830">
    <property type="entry name" value="XynE_like"/>
    <property type="match status" value="1"/>
</dbReference>
<keyword evidence="1" id="KW-0732">Signal</keyword>
<reference evidence="3 4" key="1">
    <citation type="submission" date="2023-10" db="EMBL/GenBank/DDBJ databases">
        <title>Noviherbaspirillum sp. CPCC 100848 genome assembly.</title>
        <authorList>
            <person name="Li X.Y."/>
            <person name="Fang X.M."/>
        </authorList>
    </citation>
    <scope>NUCLEOTIDE SEQUENCE [LARGE SCALE GENOMIC DNA]</scope>
    <source>
        <strain evidence="3 4">CPCC 100848</strain>
    </source>
</reference>
<comment type="caution">
    <text evidence="3">The sequence shown here is derived from an EMBL/GenBank/DDBJ whole genome shotgun (WGS) entry which is preliminary data.</text>
</comment>
<dbReference type="Gene3D" id="3.40.50.1110">
    <property type="entry name" value="SGNH hydrolase"/>
    <property type="match status" value="1"/>
</dbReference>
<dbReference type="InterPro" id="IPR053140">
    <property type="entry name" value="GDSL_Rv0518-like"/>
</dbReference>
<evidence type="ECO:0000313" key="3">
    <source>
        <dbReference type="EMBL" id="MEC4720946.1"/>
    </source>
</evidence>
<dbReference type="Pfam" id="PF13472">
    <property type="entry name" value="Lipase_GDSL_2"/>
    <property type="match status" value="1"/>
</dbReference>
<name>A0ABU6JBD3_9BURK</name>
<evidence type="ECO:0000313" key="4">
    <source>
        <dbReference type="Proteomes" id="UP001352263"/>
    </source>
</evidence>
<dbReference type="EMBL" id="JAWIIV010000014">
    <property type="protein sequence ID" value="MEC4720946.1"/>
    <property type="molecule type" value="Genomic_DNA"/>
</dbReference>
<feature type="chain" id="PRO_5045097566" evidence="1">
    <location>
        <begin position="22"/>
        <end position="448"/>
    </location>
</feature>